<organism evidence="8 9">
    <name type="scientific">Lojkania enalia</name>
    <dbReference type="NCBI Taxonomy" id="147567"/>
    <lineage>
        <taxon>Eukaryota</taxon>
        <taxon>Fungi</taxon>
        <taxon>Dikarya</taxon>
        <taxon>Ascomycota</taxon>
        <taxon>Pezizomycotina</taxon>
        <taxon>Dothideomycetes</taxon>
        <taxon>Pleosporomycetidae</taxon>
        <taxon>Pleosporales</taxon>
        <taxon>Pleosporales incertae sedis</taxon>
        <taxon>Lojkania</taxon>
    </lineage>
</organism>
<feature type="transmembrane region" description="Helical" evidence="6">
    <location>
        <begin position="41"/>
        <end position="60"/>
    </location>
</feature>
<dbReference type="InterPro" id="IPR052337">
    <property type="entry name" value="SAT4-like"/>
</dbReference>
<evidence type="ECO:0000256" key="5">
    <source>
        <dbReference type="ARBA" id="ARBA00038359"/>
    </source>
</evidence>
<comment type="subcellular location">
    <subcellularLocation>
        <location evidence="1">Membrane</location>
        <topology evidence="1">Multi-pass membrane protein</topology>
    </subcellularLocation>
</comment>
<dbReference type="AlphaFoldDB" id="A0A9P4K773"/>
<feature type="transmembrane region" description="Helical" evidence="6">
    <location>
        <begin position="80"/>
        <end position="104"/>
    </location>
</feature>
<keyword evidence="9" id="KW-1185">Reference proteome</keyword>
<dbReference type="PANTHER" id="PTHR33048:SF158">
    <property type="entry name" value="MEMBRANE PROTEIN PTH11-LIKE, PUTATIVE-RELATED"/>
    <property type="match status" value="1"/>
</dbReference>
<dbReference type="EMBL" id="ML986633">
    <property type="protein sequence ID" value="KAF2262940.1"/>
    <property type="molecule type" value="Genomic_DNA"/>
</dbReference>
<dbReference type="OrthoDB" id="444631at2759"/>
<feature type="transmembrane region" description="Helical" evidence="6">
    <location>
        <begin position="130"/>
        <end position="151"/>
    </location>
</feature>
<feature type="transmembrane region" description="Helical" evidence="6">
    <location>
        <begin position="235"/>
        <end position="255"/>
    </location>
</feature>
<dbReference type="PANTHER" id="PTHR33048">
    <property type="entry name" value="PTH11-LIKE INTEGRAL MEMBRANE PROTEIN (AFU_ORTHOLOGUE AFUA_5G11245)"/>
    <property type="match status" value="1"/>
</dbReference>
<reference evidence="9" key="1">
    <citation type="journal article" date="2020" name="Stud. Mycol.">
        <title>101 Dothideomycetes genomes: A test case for predicting lifestyles and emergence of pathogens.</title>
        <authorList>
            <person name="Haridas S."/>
            <person name="Albert R."/>
            <person name="Binder M."/>
            <person name="Bloem J."/>
            <person name="LaButti K."/>
            <person name="Salamov A."/>
            <person name="Andreopoulos B."/>
            <person name="Baker S."/>
            <person name="Barry K."/>
            <person name="Bills G."/>
            <person name="Bluhm B."/>
            <person name="Cannon C."/>
            <person name="Castanera R."/>
            <person name="Culley D."/>
            <person name="Daum C."/>
            <person name="Ezra D."/>
            <person name="Gonzalez J."/>
            <person name="Henrissat B."/>
            <person name="Kuo A."/>
            <person name="Liang C."/>
            <person name="Lipzen A."/>
            <person name="Lutzoni F."/>
            <person name="Magnuson J."/>
            <person name="Mondo S."/>
            <person name="Nolan M."/>
            <person name="Ohm R."/>
            <person name="Pangilinan J."/>
            <person name="Park H.-J."/>
            <person name="Ramirez L."/>
            <person name="Alfaro M."/>
            <person name="Sun H."/>
            <person name="Tritt A."/>
            <person name="Yoshinaga Y."/>
            <person name="Zwiers L.-H."/>
            <person name="Turgeon B."/>
            <person name="Goodwin S."/>
            <person name="Spatafora J."/>
            <person name="Crous P."/>
            <person name="Grigoriev I."/>
        </authorList>
    </citation>
    <scope>NUCLEOTIDE SEQUENCE [LARGE SCALE GENOMIC DNA]</scope>
    <source>
        <strain evidence="9">CBS 304.66</strain>
    </source>
</reference>
<comment type="similarity">
    <text evidence="5">Belongs to the SAT4 family.</text>
</comment>
<feature type="transmembrane region" description="Helical" evidence="6">
    <location>
        <begin position="202"/>
        <end position="223"/>
    </location>
</feature>
<feature type="transmembrane region" description="Helical" evidence="6">
    <location>
        <begin position="163"/>
        <end position="190"/>
    </location>
</feature>
<evidence type="ECO:0000256" key="2">
    <source>
        <dbReference type="ARBA" id="ARBA00022692"/>
    </source>
</evidence>
<name>A0A9P4K773_9PLEO</name>
<comment type="caution">
    <text evidence="8">The sequence shown here is derived from an EMBL/GenBank/DDBJ whole genome shotgun (WGS) entry which is preliminary data.</text>
</comment>
<keyword evidence="4 6" id="KW-0472">Membrane</keyword>
<dbReference type="InterPro" id="IPR049326">
    <property type="entry name" value="Rhodopsin_dom_fungi"/>
</dbReference>
<evidence type="ECO:0000256" key="4">
    <source>
        <dbReference type="ARBA" id="ARBA00023136"/>
    </source>
</evidence>
<feature type="transmembrane region" description="Helical" evidence="6">
    <location>
        <begin position="275"/>
        <end position="298"/>
    </location>
</feature>
<dbReference type="Pfam" id="PF20684">
    <property type="entry name" value="Fung_rhodopsin"/>
    <property type="match status" value="1"/>
</dbReference>
<evidence type="ECO:0000256" key="1">
    <source>
        <dbReference type="ARBA" id="ARBA00004141"/>
    </source>
</evidence>
<evidence type="ECO:0000256" key="6">
    <source>
        <dbReference type="SAM" id="Phobius"/>
    </source>
</evidence>
<evidence type="ECO:0000313" key="9">
    <source>
        <dbReference type="Proteomes" id="UP000800093"/>
    </source>
</evidence>
<protein>
    <recommendedName>
        <fullName evidence="7">Rhodopsin domain-containing protein</fullName>
    </recommendedName>
</protein>
<evidence type="ECO:0000313" key="8">
    <source>
        <dbReference type="EMBL" id="KAF2262940.1"/>
    </source>
</evidence>
<keyword evidence="3 6" id="KW-1133">Transmembrane helix</keyword>
<dbReference type="GO" id="GO:0016020">
    <property type="term" value="C:membrane"/>
    <property type="evidence" value="ECO:0007669"/>
    <property type="project" value="UniProtKB-SubCell"/>
</dbReference>
<sequence length="395" mass="43912">MSTAAYLKYLSEEERAALMSVPSIPPPAGTTPNFVDPPDRASLQVKTSSALLGVALLFFLNRIYVKACLVRRFQWDDATLLLTMARFLMASSLVYHAACTWAVMKGNMGRHLWDISVFQANAPNLVIPSYVMFFLPSFIFVFLKASFFLLYMQTFLLVQWVRIWSIAGLIYITAVHSIIGIYALIIASPYNTAWSTEAEKTGVAGAILGLLVDIVILVIPIVAVSRTKLTRKKKLGALALFTTGALACLCAAFSIDVRVHMRQSRDKTWKNVMVNLANIAEISAGIICASAPATAYGFKNTKSIYRRLYRSTRNFHNSVFSTRNSSGVDGSARNTLIISRQYSPVDMMKSTDKKYDMYFKEADKIMMASDLEKNEIQAPQLAKVTGTKRPSPNMI</sequence>
<keyword evidence="2 6" id="KW-0812">Transmembrane</keyword>
<evidence type="ECO:0000256" key="3">
    <source>
        <dbReference type="ARBA" id="ARBA00022989"/>
    </source>
</evidence>
<proteinExistence type="inferred from homology"/>
<dbReference type="Proteomes" id="UP000800093">
    <property type="component" value="Unassembled WGS sequence"/>
</dbReference>
<accession>A0A9P4K773</accession>
<feature type="domain" description="Rhodopsin" evidence="7">
    <location>
        <begin position="62"/>
        <end position="295"/>
    </location>
</feature>
<evidence type="ECO:0000259" key="7">
    <source>
        <dbReference type="Pfam" id="PF20684"/>
    </source>
</evidence>
<gene>
    <name evidence="8" type="ORF">CC78DRAFT_581978</name>
</gene>